<evidence type="ECO:0008006" key="3">
    <source>
        <dbReference type="Google" id="ProtNLM"/>
    </source>
</evidence>
<dbReference type="SUPFAM" id="SSF46785">
    <property type="entry name" value="Winged helix' DNA-binding domain"/>
    <property type="match status" value="1"/>
</dbReference>
<dbReference type="Gene3D" id="1.10.10.10">
    <property type="entry name" value="Winged helix-like DNA-binding domain superfamily/Winged helix DNA-binding domain"/>
    <property type="match status" value="1"/>
</dbReference>
<organism evidence="1 2">
    <name type="scientific">Limnohabitans curvus</name>
    <dbReference type="NCBI Taxonomy" id="323423"/>
    <lineage>
        <taxon>Bacteria</taxon>
        <taxon>Pseudomonadati</taxon>
        <taxon>Pseudomonadota</taxon>
        <taxon>Betaproteobacteria</taxon>
        <taxon>Burkholderiales</taxon>
        <taxon>Comamonadaceae</taxon>
        <taxon>Limnohabitans</taxon>
    </lineage>
</organism>
<dbReference type="InterPro" id="IPR036390">
    <property type="entry name" value="WH_DNA-bd_sf"/>
</dbReference>
<dbReference type="InterPro" id="IPR036388">
    <property type="entry name" value="WH-like_DNA-bd_sf"/>
</dbReference>
<keyword evidence="2" id="KW-1185">Reference proteome</keyword>
<evidence type="ECO:0000313" key="1">
    <source>
        <dbReference type="EMBL" id="PUE58787.1"/>
    </source>
</evidence>
<name>A0A315FZJ4_9BURK</name>
<reference evidence="1 2" key="1">
    <citation type="submission" date="2017-04" db="EMBL/GenBank/DDBJ databases">
        <title>Unexpected and diverse lifestyles within the genus Limnohabitans.</title>
        <authorList>
            <person name="Kasalicky V."/>
            <person name="Mehrshad M."/>
            <person name="Andrei S.-A."/>
            <person name="Salcher M."/>
            <person name="Kratochvilova H."/>
            <person name="Simek K."/>
            <person name="Ghai R."/>
        </authorList>
    </citation>
    <scope>NUCLEOTIDE SEQUENCE [LARGE SCALE GENOMIC DNA]</scope>
    <source>
        <strain evidence="1 2">MWH-C5</strain>
    </source>
</reference>
<dbReference type="AlphaFoldDB" id="A0A315FZJ4"/>
<gene>
    <name evidence="1" type="ORF">B9Z44_03775</name>
</gene>
<evidence type="ECO:0000313" key="2">
    <source>
        <dbReference type="Proteomes" id="UP000251341"/>
    </source>
</evidence>
<dbReference type="Proteomes" id="UP000251341">
    <property type="component" value="Unassembled WGS sequence"/>
</dbReference>
<dbReference type="EMBL" id="NESP01000001">
    <property type="protein sequence ID" value="PUE58787.1"/>
    <property type="molecule type" value="Genomic_DNA"/>
</dbReference>
<dbReference type="RefSeq" id="WP_108401743.1">
    <property type="nucleotide sequence ID" value="NZ_NESP01000001.1"/>
</dbReference>
<protein>
    <recommendedName>
        <fullName evidence="3">MarR family transcriptional regulator</fullName>
    </recommendedName>
</protein>
<comment type="caution">
    <text evidence="1">The sequence shown here is derived from an EMBL/GenBank/DDBJ whole genome shotgun (WGS) entry which is preliminary data.</text>
</comment>
<accession>A0A315FZJ4</accession>
<proteinExistence type="predicted"/>
<sequence>MTDQQQCATLAPVKLKYLDFLLAVHKARQSHQKPLLIPPDEQRLLEIIAVQYAMHQPLSMMQALELRDELFLSPSAVSRKIDNLRDAELIRVVVDTVDRRVKFIEPAENALAYFEYLGTLMPASTVG</sequence>